<evidence type="ECO:0000313" key="3">
    <source>
        <dbReference type="Proteomes" id="UP000002791"/>
    </source>
</evidence>
<keyword evidence="3" id="KW-1185">Reference proteome</keyword>
<feature type="region of interest" description="Disordered" evidence="1">
    <location>
        <begin position="20"/>
        <end position="47"/>
    </location>
</feature>
<protein>
    <submittedName>
        <fullName evidence="2">Uncharacterized protein</fullName>
    </submittedName>
</protein>
<sequence>MPVDEANSKFTRKASARLLTATKGTGAMGRRADRTRSATEDDSGLTPKRAKNAVRVAKVIVPAAVPALAPLVLRVAGAVREAYDRRQAHRLGVDVSQLPEYSGRGGALLARLAGAAVALTQLSRSERATREDQEFVTRSRSTLEQLTASVRAAEHMPAPRRKAAHRAVAAELDTIETEVLRRLGVPGAAS</sequence>
<proteinExistence type="predicted"/>
<evidence type="ECO:0000313" key="2">
    <source>
        <dbReference type="EMBL" id="EHR59032.1"/>
    </source>
</evidence>
<dbReference type="STRING" id="882082.SaccyDRAFT_0091"/>
<dbReference type="EMBL" id="CM001440">
    <property type="protein sequence ID" value="EHR59032.1"/>
    <property type="molecule type" value="Genomic_DNA"/>
</dbReference>
<dbReference type="Pfam" id="PF20079">
    <property type="entry name" value="DUF6474"/>
    <property type="match status" value="1"/>
</dbReference>
<evidence type="ECO:0000256" key="1">
    <source>
        <dbReference type="SAM" id="MobiDB-lite"/>
    </source>
</evidence>
<feature type="compositionally biased region" description="Basic and acidic residues" evidence="1">
    <location>
        <begin position="30"/>
        <end position="39"/>
    </location>
</feature>
<organism evidence="2 3">
    <name type="scientific">Saccharomonospora cyanea NA-134</name>
    <dbReference type="NCBI Taxonomy" id="882082"/>
    <lineage>
        <taxon>Bacteria</taxon>
        <taxon>Bacillati</taxon>
        <taxon>Actinomycetota</taxon>
        <taxon>Actinomycetes</taxon>
        <taxon>Pseudonocardiales</taxon>
        <taxon>Pseudonocardiaceae</taxon>
        <taxon>Saccharomonospora</taxon>
    </lineage>
</organism>
<accession>H5XQI6</accession>
<dbReference type="InterPro" id="IPR045522">
    <property type="entry name" value="DUF6474"/>
</dbReference>
<dbReference type="eggNOG" id="ENOG5032Z1I">
    <property type="taxonomic scope" value="Bacteria"/>
</dbReference>
<gene>
    <name evidence="2" type="ORF">SaccyDRAFT_0091</name>
</gene>
<dbReference type="HOGENOM" id="CLU_093777_0_0_11"/>
<dbReference type="Proteomes" id="UP000002791">
    <property type="component" value="Chromosome"/>
</dbReference>
<name>H5XQI6_9PSEU</name>
<dbReference type="AlphaFoldDB" id="H5XQI6"/>
<reference evidence="2 3" key="1">
    <citation type="submission" date="2011-11" db="EMBL/GenBank/DDBJ databases">
        <title>The Noncontiguous Finished sequence of Saccharomonospora cyanea NA-134.</title>
        <authorList>
            <consortium name="US DOE Joint Genome Institute"/>
            <person name="Lucas S."/>
            <person name="Han J."/>
            <person name="Lapidus A."/>
            <person name="Cheng J.-F."/>
            <person name="Goodwin L."/>
            <person name="Pitluck S."/>
            <person name="Peters L."/>
            <person name="Ovchinnikova G."/>
            <person name="Lu M."/>
            <person name="Detter J.C."/>
            <person name="Han C."/>
            <person name="Tapia R."/>
            <person name="Land M."/>
            <person name="Hauser L."/>
            <person name="Kyrpides N."/>
            <person name="Ivanova N."/>
            <person name="Pagani I."/>
            <person name="Brambilla E.-M."/>
            <person name="Klenk H.-P."/>
            <person name="Woyke T."/>
        </authorList>
    </citation>
    <scope>NUCLEOTIDE SEQUENCE [LARGE SCALE GENOMIC DNA]</scope>
    <source>
        <strain evidence="2 3">NA-134</strain>
    </source>
</reference>